<evidence type="ECO:0000256" key="1">
    <source>
        <dbReference type="ARBA" id="ARBA00009353"/>
    </source>
</evidence>
<dbReference type="InterPro" id="IPR013549">
    <property type="entry name" value="DUF1731"/>
</dbReference>
<dbReference type="Pfam" id="PF01370">
    <property type="entry name" value="Epimerase"/>
    <property type="match status" value="1"/>
</dbReference>
<feature type="domain" description="DUF1731" evidence="3">
    <location>
        <begin position="257"/>
        <end position="302"/>
    </location>
</feature>
<dbReference type="Gene3D" id="3.40.50.720">
    <property type="entry name" value="NAD(P)-binding Rossmann-like Domain"/>
    <property type="match status" value="1"/>
</dbReference>
<sequence length="305" mass="32033">MNDSSSAPGSRVVIAGASGLIGSALTRSLTADGHEVVRLVRRAPRTRDEVRWDPEGRGVDAGALAGCAAVVNLAGAGVASRRWTESYKRTIRESRVRGTTVLAEAVASLDERPSVFVNGSAIGFYGDTGERAVDESAEAGEGFLPSVCVAWEGATAPASGAGVRTVLARTGLVVAREGGAWERLFPLFKAGLGGRMGDGRQYWSFISVHDEVAAIRHLIDTPSLSGPVNLTAPQPLTNREITEAMGRVLRRPTVLAAPAGVLRVALGGMSGDILGSQRVLPTRLLESGFRFTYPSIEETLRAALS</sequence>
<dbReference type="Pfam" id="PF08338">
    <property type="entry name" value="DUF1731"/>
    <property type="match status" value="1"/>
</dbReference>
<accession>A0A5Q0LI04</accession>
<evidence type="ECO:0000313" key="4">
    <source>
        <dbReference type="EMBL" id="QFZ76765.1"/>
    </source>
</evidence>
<dbReference type="KEGG" id="sfy:GFH48_29005"/>
<dbReference type="CDD" id="cd05242">
    <property type="entry name" value="SDR_a8"/>
    <property type="match status" value="1"/>
</dbReference>
<proteinExistence type="inferred from homology"/>
<name>A0A5Q0LI04_9ACTN</name>
<dbReference type="EMBL" id="CP045643">
    <property type="protein sequence ID" value="QFZ76765.1"/>
    <property type="molecule type" value="Genomic_DNA"/>
</dbReference>
<protein>
    <submittedName>
        <fullName evidence="4">TIGR01777 family protein</fullName>
    </submittedName>
</protein>
<dbReference type="PANTHER" id="PTHR11092:SF0">
    <property type="entry name" value="EPIMERASE FAMILY PROTEIN SDR39U1"/>
    <property type="match status" value="1"/>
</dbReference>
<dbReference type="InterPro" id="IPR001509">
    <property type="entry name" value="Epimerase_deHydtase"/>
</dbReference>
<dbReference type="AlphaFoldDB" id="A0A5Q0LI04"/>
<dbReference type="PANTHER" id="PTHR11092">
    <property type="entry name" value="SUGAR NUCLEOTIDE EPIMERASE RELATED"/>
    <property type="match status" value="1"/>
</dbReference>
<dbReference type="SUPFAM" id="SSF51735">
    <property type="entry name" value="NAD(P)-binding Rossmann-fold domains"/>
    <property type="match status" value="1"/>
</dbReference>
<comment type="similarity">
    <text evidence="1">Belongs to the NAD(P)-dependent epimerase/dehydratase family. SDR39U1 subfamily.</text>
</comment>
<dbReference type="NCBIfam" id="TIGR01777">
    <property type="entry name" value="yfcH"/>
    <property type="match status" value="1"/>
</dbReference>
<evidence type="ECO:0000259" key="2">
    <source>
        <dbReference type="Pfam" id="PF01370"/>
    </source>
</evidence>
<evidence type="ECO:0000313" key="5">
    <source>
        <dbReference type="Proteomes" id="UP000326179"/>
    </source>
</evidence>
<evidence type="ECO:0000259" key="3">
    <source>
        <dbReference type="Pfam" id="PF08338"/>
    </source>
</evidence>
<feature type="domain" description="NAD-dependent epimerase/dehydratase" evidence="2">
    <location>
        <begin position="12"/>
        <end position="223"/>
    </location>
</feature>
<gene>
    <name evidence="4" type="ORF">GFH48_29005</name>
</gene>
<reference evidence="4 5" key="1">
    <citation type="submission" date="2019-10" db="EMBL/GenBank/DDBJ databases">
        <title>A novel species.</title>
        <authorList>
            <person name="Gao J."/>
        </authorList>
    </citation>
    <scope>NUCLEOTIDE SEQUENCE [LARGE SCALE GENOMIC DNA]</scope>
    <source>
        <strain evidence="4 5">QMT-28</strain>
    </source>
</reference>
<organism evidence="4 5">
    <name type="scientific">Streptomyces fagopyri</name>
    <dbReference type="NCBI Taxonomy" id="2662397"/>
    <lineage>
        <taxon>Bacteria</taxon>
        <taxon>Bacillati</taxon>
        <taxon>Actinomycetota</taxon>
        <taxon>Actinomycetes</taxon>
        <taxon>Kitasatosporales</taxon>
        <taxon>Streptomycetaceae</taxon>
        <taxon>Streptomyces</taxon>
    </lineage>
</organism>
<dbReference type="Proteomes" id="UP000326179">
    <property type="component" value="Chromosome"/>
</dbReference>
<dbReference type="InterPro" id="IPR010099">
    <property type="entry name" value="SDR39U1"/>
</dbReference>
<dbReference type="RefSeq" id="WP_153290982.1">
    <property type="nucleotide sequence ID" value="NZ_CP045643.1"/>
</dbReference>
<keyword evidence="5" id="KW-1185">Reference proteome</keyword>
<dbReference type="InterPro" id="IPR036291">
    <property type="entry name" value="NAD(P)-bd_dom_sf"/>
</dbReference>